<feature type="chain" id="PRO_5008671780" evidence="1">
    <location>
        <begin position="24"/>
        <end position="390"/>
    </location>
</feature>
<dbReference type="STRING" id="1891224.BBP83_04355"/>
<proteinExistence type="predicted"/>
<dbReference type="Proteomes" id="UP000186553">
    <property type="component" value="Unassembled WGS sequence"/>
</dbReference>
<accession>A0A1C3CY28</accession>
<organism evidence="2 3">
    <name type="scientific">Acinetobacter celticus</name>
    <dbReference type="NCBI Taxonomy" id="1891224"/>
    <lineage>
        <taxon>Bacteria</taxon>
        <taxon>Pseudomonadati</taxon>
        <taxon>Pseudomonadota</taxon>
        <taxon>Gammaproteobacteria</taxon>
        <taxon>Moraxellales</taxon>
        <taxon>Moraxellaceae</taxon>
        <taxon>Acinetobacter</taxon>
    </lineage>
</organism>
<evidence type="ECO:0000313" key="2">
    <source>
        <dbReference type="EMBL" id="ODA13623.1"/>
    </source>
</evidence>
<dbReference type="EMBL" id="MBDL01000008">
    <property type="protein sequence ID" value="ODA13623.1"/>
    <property type="molecule type" value="Genomic_DNA"/>
</dbReference>
<sequence>MNKTYLKVGFGLVSIVMTLPSFAGVTFGDPQSELGALTVSGAVRANYQDKHYGELASDEKVKFDAAILRLGYESPDWFGQAEYRCYQYDTFCDFSTLVSGSMGYRLNSTDNISVGLQPIPFGPGRYWDSSFYAGINNTMGLQDALNLGVNYHFEMPSATKVDLAYFATDGGNYHGESKDAARYTGNMVTSSDPLKTDLNEKNMWMARVDQELKFLTTDDLKVSLGGSYWHSDIENKKASADGTRNAWVLFNRINYKNLNIVLTGGKQSISNKDALSPNSSAFGSFDTEYDIANKGYFYTLDTSYVFNNVRDSFNITPYMVLSGFNKKEQGFDDSQRNIVGVAWGYKNVSLYTEYLMSKNDPFVGGTTTSLAAGDDGKWNKLLNIMLIYNF</sequence>
<dbReference type="RefSeq" id="WP_068886384.1">
    <property type="nucleotide sequence ID" value="NZ_CBCRUU010000001.1"/>
</dbReference>
<dbReference type="OrthoDB" id="625456at2"/>
<feature type="signal peptide" evidence="1">
    <location>
        <begin position="1"/>
        <end position="23"/>
    </location>
</feature>
<dbReference type="SUPFAM" id="SSF56935">
    <property type="entry name" value="Porins"/>
    <property type="match status" value="1"/>
</dbReference>
<comment type="caution">
    <text evidence="2">The sequence shown here is derived from an EMBL/GenBank/DDBJ whole genome shotgun (WGS) entry which is preliminary data.</text>
</comment>
<name>A0A1C3CY28_9GAMM</name>
<gene>
    <name evidence="2" type="ORF">BBP83_04355</name>
</gene>
<evidence type="ECO:0000256" key="1">
    <source>
        <dbReference type="SAM" id="SignalP"/>
    </source>
</evidence>
<keyword evidence="1" id="KW-0732">Signal</keyword>
<dbReference type="AlphaFoldDB" id="A0A1C3CY28"/>
<protein>
    <submittedName>
        <fullName evidence="2">Uncharacterized protein</fullName>
    </submittedName>
</protein>
<keyword evidence="3" id="KW-1185">Reference proteome</keyword>
<evidence type="ECO:0000313" key="3">
    <source>
        <dbReference type="Proteomes" id="UP000186553"/>
    </source>
</evidence>
<reference evidence="2 3" key="1">
    <citation type="submission" date="2016-07" db="EMBL/GenBank/DDBJ databases">
        <title>Acinetobacter sp. ANC 4603.</title>
        <authorList>
            <person name="Radolfova-Krizova L."/>
            <person name="Nemec A."/>
        </authorList>
    </citation>
    <scope>NUCLEOTIDE SEQUENCE [LARGE SCALE GENOMIC DNA]</scope>
    <source>
        <strain evidence="2 3">ANC 4603</strain>
    </source>
</reference>